<dbReference type="Gene3D" id="1.20.1080.10">
    <property type="entry name" value="Glycerol uptake facilitator protein"/>
    <property type="match status" value="1"/>
</dbReference>
<dbReference type="GO" id="GO:0005886">
    <property type="term" value="C:plasma membrane"/>
    <property type="evidence" value="ECO:0007669"/>
    <property type="project" value="TreeGrafter"/>
</dbReference>
<comment type="similarity">
    <text evidence="2 7">Belongs to the MIP/aquaporin (TC 1.A.8) family.</text>
</comment>
<dbReference type="AlphaFoldDB" id="A0A395H0I6"/>
<accession>A0A395H0I6</accession>
<organism evidence="9 10">
    <name type="scientific">Aspergillus ibericus CBS 121593</name>
    <dbReference type="NCBI Taxonomy" id="1448316"/>
    <lineage>
        <taxon>Eukaryota</taxon>
        <taxon>Fungi</taxon>
        <taxon>Dikarya</taxon>
        <taxon>Ascomycota</taxon>
        <taxon>Pezizomycotina</taxon>
        <taxon>Eurotiomycetes</taxon>
        <taxon>Eurotiomycetidae</taxon>
        <taxon>Eurotiales</taxon>
        <taxon>Aspergillaceae</taxon>
        <taxon>Aspergillus</taxon>
        <taxon>Aspergillus subgen. Circumdati</taxon>
    </lineage>
</organism>
<evidence type="ECO:0000313" key="10">
    <source>
        <dbReference type="Proteomes" id="UP000249402"/>
    </source>
</evidence>
<dbReference type="InterPro" id="IPR000425">
    <property type="entry name" value="MIP"/>
</dbReference>
<dbReference type="PANTHER" id="PTHR43829:SF9">
    <property type="entry name" value="AQUAPORIN-9"/>
    <property type="match status" value="1"/>
</dbReference>
<evidence type="ECO:0000256" key="3">
    <source>
        <dbReference type="ARBA" id="ARBA00022448"/>
    </source>
</evidence>
<reference evidence="9 10" key="1">
    <citation type="submission" date="2018-02" db="EMBL/GenBank/DDBJ databases">
        <title>The genomes of Aspergillus section Nigri reveals drivers in fungal speciation.</title>
        <authorList>
            <consortium name="DOE Joint Genome Institute"/>
            <person name="Vesth T.C."/>
            <person name="Nybo J."/>
            <person name="Theobald S."/>
            <person name="Brandl J."/>
            <person name="Frisvad J.C."/>
            <person name="Nielsen K.F."/>
            <person name="Lyhne E.K."/>
            <person name="Kogle M.E."/>
            <person name="Kuo A."/>
            <person name="Riley R."/>
            <person name="Clum A."/>
            <person name="Nolan M."/>
            <person name="Lipzen A."/>
            <person name="Salamov A."/>
            <person name="Henrissat B."/>
            <person name="Wiebenga A."/>
            <person name="De vries R.P."/>
            <person name="Grigoriev I.V."/>
            <person name="Mortensen U.H."/>
            <person name="Andersen M.R."/>
            <person name="Baker S.E."/>
        </authorList>
    </citation>
    <scope>NUCLEOTIDE SEQUENCE [LARGE SCALE GENOMIC DNA]</scope>
    <source>
        <strain evidence="9 10">CBS 121593</strain>
    </source>
</reference>
<feature type="transmembrane region" description="Helical" evidence="8">
    <location>
        <begin position="93"/>
        <end position="110"/>
    </location>
</feature>
<dbReference type="InterPro" id="IPR050363">
    <property type="entry name" value="MIP/Aquaporin"/>
</dbReference>
<dbReference type="PROSITE" id="PS00221">
    <property type="entry name" value="MIP"/>
    <property type="match status" value="1"/>
</dbReference>
<dbReference type="GO" id="GO:0015254">
    <property type="term" value="F:glycerol channel activity"/>
    <property type="evidence" value="ECO:0007669"/>
    <property type="project" value="TreeGrafter"/>
</dbReference>
<dbReference type="PANTHER" id="PTHR43829">
    <property type="entry name" value="AQUAPORIN OR AQUAGLYCEROPORIN RELATED"/>
    <property type="match status" value="1"/>
</dbReference>
<gene>
    <name evidence="9" type="ORF">BO80DRAFT_321605</name>
</gene>
<protein>
    <submittedName>
        <fullName evidence="9">Aquaporin-like protein</fullName>
    </submittedName>
</protein>
<evidence type="ECO:0000256" key="1">
    <source>
        <dbReference type="ARBA" id="ARBA00004141"/>
    </source>
</evidence>
<dbReference type="Pfam" id="PF00230">
    <property type="entry name" value="MIP"/>
    <property type="match status" value="1"/>
</dbReference>
<evidence type="ECO:0000256" key="7">
    <source>
        <dbReference type="RuleBase" id="RU000477"/>
    </source>
</evidence>
<keyword evidence="5 8" id="KW-1133">Transmembrane helix</keyword>
<sequence length="219" mass="23457">GIYTSTPSGSHLNPAITFTACLLRRFPWSNLPLYTLSQLLGAMTGSAIVYLNYHSAITLYEGSPSPLSPSNTTTTAPIFATYPAPFLSQTGQFLSEFLASAILMFLVFALKDEGNLGAGVLGKKLFPFAMFFVIFGIGACFGWETGYAMNLTRDFGPRLVSFWLGYGGGGGGGGGWRVPMVAPFVGCTFGGWLYDVLLYTGEDSVVNAPYMGMGWLVQP</sequence>
<dbReference type="STRING" id="1448316.A0A395H0I6"/>
<evidence type="ECO:0000256" key="4">
    <source>
        <dbReference type="ARBA" id="ARBA00022692"/>
    </source>
</evidence>
<dbReference type="VEuPathDB" id="FungiDB:BO80DRAFT_321605"/>
<feature type="transmembrane region" description="Helical" evidence="8">
    <location>
        <begin position="125"/>
        <end position="143"/>
    </location>
</feature>
<keyword evidence="3 7" id="KW-0813">Transport</keyword>
<dbReference type="GO" id="GO:0015250">
    <property type="term" value="F:water channel activity"/>
    <property type="evidence" value="ECO:0007669"/>
    <property type="project" value="TreeGrafter"/>
</dbReference>
<name>A0A395H0I6_9EURO</name>
<feature type="non-terminal residue" evidence="9">
    <location>
        <position position="1"/>
    </location>
</feature>
<evidence type="ECO:0000256" key="8">
    <source>
        <dbReference type="SAM" id="Phobius"/>
    </source>
</evidence>
<evidence type="ECO:0000256" key="6">
    <source>
        <dbReference type="ARBA" id="ARBA00023136"/>
    </source>
</evidence>
<dbReference type="InterPro" id="IPR022357">
    <property type="entry name" value="MIP_CS"/>
</dbReference>
<comment type="subcellular location">
    <subcellularLocation>
        <location evidence="1">Membrane</location>
        <topology evidence="1">Multi-pass membrane protein</topology>
    </subcellularLocation>
</comment>
<dbReference type="InterPro" id="IPR023271">
    <property type="entry name" value="Aquaporin-like"/>
</dbReference>
<keyword evidence="6 8" id="KW-0472">Membrane</keyword>
<dbReference type="PRINTS" id="PR00783">
    <property type="entry name" value="MINTRINSICP"/>
</dbReference>
<feature type="transmembrane region" description="Helical" evidence="8">
    <location>
        <begin position="33"/>
        <end position="53"/>
    </location>
</feature>
<dbReference type="GeneID" id="37219999"/>
<dbReference type="RefSeq" id="XP_025575674.1">
    <property type="nucleotide sequence ID" value="XM_025715134.1"/>
</dbReference>
<evidence type="ECO:0000256" key="2">
    <source>
        <dbReference type="ARBA" id="ARBA00006175"/>
    </source>
</evidence>
<evidence type="ECO:0000313" key="9">
    <source>
        <dbReference type="EMBL" id="RAL01347.1"/>
    </source>
</evidence>
<dbReference type="SUPFAM" id="SSF81338">
    <property type="entry name" value="Aquaporin-like"/>
    <property type="match status" value="1"/>
</dbReference>
<dbReference type="Proteomes" id="UP000249402">
    <property type="component" value="Unassembled WGS sequence"/>
</dbReference>
<keyword evidence="10" id="KW-1185">Reference proteome</keyword>
<dbReference type="OrthoDB" id="3222at2759"/>
<evidence type="ECO:0000256" key="5">
    <source>
        <dbReference type="ARBA" id="ARBA00022989"/>
    </source>
</evidence>
<dbReference type="EMBL" id="KZ824436">
    <property type="protein sequence ID" value="RAL01347.1"/>
    <property type="molecule type" value="Genomic_DNA"/>
</dbReference>
<proteinExistence type="inferred from homology"/>
<feature type="non-terminal residue" evidence="9">
    <location>
        <position position="219"/>
    </location>
</feature>
<keyword evidence="4 7" id="KW-0812">Transmembrane</keyword>